<dbReference type="InterPro" id="IPR004358">
    <property type="entry name" value="Sig_transdc_His_kin-like_C"/>
</dbReference>
<reference evidence="9" key="1">
    <citation type="submission" date="2021-03" db="EMBL/GenBank/DDBJ databases">
        <title>Complete Genome of Pseudoalteromonas xiamenensis STKMTI.2, a new potential marine bacterium producing anti-Vibrio compounds.</title>
        <authorList>
            <person name="Handayani D.P."/>
            <person name="Isnansetyo A."/>
            <person name="Istiqomah I."/>
            <person name="Jumina J."/>
        </authorList>
    </citation>
    <scope>NUCLEOTIDE SEQUENCE</scope>
    <source>
        <strain evidence="9">STKMTI.2</strain>
    </source>
</reference>
<evidence type="ECO:0000256" key="4">
    <source>
        <dbReference type="ARBA" id="ARBA00022679"/>
    </source>
</evidence>
<evidence type="ECO:0000256" key="1">
    <source>
        <dbReference type="ARBA" id="ARBA00000085"/>
    </source>
</evidence>
<gene>
    <name evidence="9" type="ORF">J5O05_09485</name>
</gene>
<dbReference type="KEGG" id="pxi:J5O05_09485"/>
<dbReference type="SUPFAM" id="SSF55874">
    <property type="entry name" value="ATPase domain of HSP90 chaperone/DNA topoisomerase II/histidine kinase"/>
    <property type="match status" value="1"/>
</dbReference>
<dbReference type="Gene3D" id="1.10.287.130">
    <property type="match status" value="1"/>
</dbReference>
<dbReference type="EMBL" id="CP072133">
    <property type="protein sequence ID" value="QTH70263.1"/>
    <property type="molecule type" value="Genomic_DNA"/>
</dbReference>
<dbReference type="InterPro" id="IPR013655">
    <property type="entry name" value="PAS_fold_3"/>
</dbReference>
<dbReference type="EC" id="2.7.13.3" evidence="2"/>
<dbReference type="GO" id="GO:0000155">
    <property type="term" value="F:phosphorelay sensor kinase activity"/>
    <property type="evidence" value="ECO:0007669"/>
    <property type="project" value="InterPro"/>
</dbReference>
<dbReference type="SMART" id="SM00387">
    <property type="entry name" value="HATPase_c"/>
    <property type="match status" value="1"/>
</dbReference>
<evidence type="ECO:0000313" key="9">
    <source>
        <dbReference type="EMBL" id="QTH70263.1"/>
    </source>
</evidence>
<dbReference type="Proteomes" id="UP000664904">
    <property type="component" value="Chromosome"/>
</dbReference>
<dbReference type="Pfam" id="PF02518">
    <property type="entry name" value="HATPase_c"/>
    <property type="match status" value="1"/>
</dbReference>
<dbReference type="InterPro" id="IPR003594">
    <property type="entry name" value="HATPase_dom"/>
</dbReference>
<proteinExistence type="predicted"/>
<sequence length="612" mass="69540">MTHGLSFEELAKFYDLSSDLFCIASIDGKTISVNKAFVKMLGFEKAFFYQTSLLTLIHPDDVSATQQTLRSLLNSKSIVRINNRFRTNAGQYLLLAWRIVYDPSSQRIYATARDLTDEFNAKNQHYQLQNALLEQTIISQTDRMGIITDVNEKFCHISGYAYDELVGQSHRIINSGMHSKHFFKLMWQTISKGEIWEGTITNRKKDGNLYYVRSIIVPMKNHNKEITHYVSIRQDITDSIVNQVELTKTLKILNETSAIAKVGGWELKVATGELFWTEETFKILEVEQRDGYSPTLPEGIQLYVAQHQPIIENAVYQAMHHGIPYELELLARTAKGNERWVFTNGKANYIDGSIYSISGTIQDIHDKKLAEQNLAIEKQRSIQNSKLASLGELAASIAHEINNPLGIISGSAQLLELERVNQQPDAVLQKAATILKSTQRIEHITQSLKRFARTSFDDMNSQTYVEKLLQEALSLTKPNIRRHLVNLEVSGSSQHLIRCNEIEIEQVFINLINNAVDAVKAQETRWIQIRVSDEHQHVAVEVVDSGHGIESSARDKLFQPFFTTKPKGEGTGLGLSICREICERHNAQLYLNEHSKHTCFASRFRALSDSEE</sequence>
<keyword evidence="3" id="KW-0597">Phosphoprotein</keyword>
<feature type="domain" description="PAS" evidence="7">
    <location>
        <begin position="142"/>
        <end position="169"/>
    </location>
</feature>
<evidence type="ECO:0000259" key="8">
    <source>
        <dbReference type="PROSITE" id="PS50113"/>
    </source>
</evidence>
<dbReference type="PANTHER" id="PTHR43304">
    <property type="entry name" value="PHYTOCHROME-LIKE PROTEIN CPH1"/>
    <property type="match status" value="1"/>
</dbReference>
<comment type="catalytic activity">
    <reaction evidence="1">
        <text>ATP + protein L-histidine = ADP + protein N-phospho-L-histidine.</text>
        <dbReference type="EC" id="2.7.13.3"/>
    </reaction>
</comment>
<dbReference type="InterPro" id="IPR035965">
    <property type="entry name" value="PAS-like_dom_sf"/>
</dbReference>
<dbReference type="SMART" id="SM00388">
    <property type="entry name" value="HisKA"/>
    <property type="match status" value="1"/>
</dbReference>
<dbReference type="InterPro" id="IPR001610">
    <property type="entry name" value="PAC"/>
</dbReference>
<dbReference type="SUPFAM" id="SSF47384">
    <property type="entry name" value="Homodimeric domain of signal transducing histidine kinase"/>
    <property type="match status" value="1"/>
</dbReference>
<dbReference type="InterPro" id="IPR000014">
    <property type="entry name" value="PAS"/>
</dbReference>
<protein>
    <recommendedName>
        <fullName evidence="2">histidine kinase</fullName>
        <ecNumber evidence="2">2.7.13.3</ecNumber>
    </recommendedName>
</protein>
<dbReference type="PANTHER" id="PTHR43304:SF1">
    <property type="entry name" value="PAC DOMAIN-CONTAINING PROTEIN"/>
    <property type="match status" value="1"/>
</dbReference>
<dbReference type="SUPFAM" id="SSF55785">
    <property type="entry name" value="PYP-like sensor domain (PAS domain)"/>
    <property type="match status" value="3"/>
</dbReference>
<evidence type="ECO:0000313" key="10">
    <source>
        <dbReference type="Proteomes" id="UP000664904"/>
    </source>
</evidence>
<dbReference type="CDD" id="cd00130">
    <property type="entry name" value="PAS"/>
    <property type="match status" value="2"/>
</dbReference>
<name>A0A975DED6_9GAMM</name>
<dbReference type="InterPro" id="IPR005467">
    <property type="entry name" value="His_kinase_dom"/>
</dbReference>
<organism evidence="9 10">
    <name type="scientific">Pseudoalteromonas xiamenensis</name>
    <dbReference type="NCBI Taxonomy" id="882626"/>
    <lineage>
        <taxon>Bacteria</taxon>
        <taxon>Pseudomonadati</taxon>
        <taxon>Pseudomonadota</taxon>
        <taxon>Gammaproteobacteria</taxon>
        <taxon>Alteromonadales</taxon>
        <taxon>Pseudoalteromonadaceae</taxon>
        <taxon>Pseudoalteromonas</taxon>
    </lineage>
</organism>
<dbReference type="Pfam" id="PF08447">
    <property type="entry name" value="PAS_3"/>
    <property type="match status" value="1"/>
</dbReference>
<dbReference type="AlphaFoldDB" id="A0A975DED6"/>
<feature type="domain" description="PAC" evidence="8">
    <location>
        <begin position="194"/>
        <end position="248"/>
    </location>
</feature>
<dbReference type="InterPro" id="IPR036890">
    <property type="entry name" value="HATPase_C_sf"/>
</dbReference>
<dbReference type="CDD" id="cd00082">
    <property type="entry name" value="HisKA"/>
    <property type="match status" value="1"/>
</dbReference>
<dbReference type="SMART" id="SM00091">
    <property type="entry name" value="PAS"/>
    <property type="match status" value="2"/>
</dbReference>
<accession>A0A975DED6</accession>
<dbReference type="RefSeq" id="WP_208841859.1">
    <property type="nucleotide sequence ID" value="NZ_CP072133.1"/>
</dbReference>
<evidence type="ECO:0000256" key="2">
    <source>
        <dbReference type="ARBA" id="ARBA00012438"/>
    </source>
</evidence>
<feature type="domain" description="PAS" evidence="7">
    <location>
        <begin position="6"/>
        <end position="76"/>
    </location>
</feature>
<dbReference type="InterPro" id="IPR003661">
    <property type="entry name" value="HisK_dim/P_dom"/>
</dbReference>
<dbReference type="NCBIfam" id="TIGR00229">
    <property type="entry name" value="sensory_box"/>
    <property type="match status" value="2"/>
</dbReference>
<dbReference type="Gene3D" id="3.30.450.20">
    <property type="entry name" value="PAS domain"/>
    <property type="match status" value="3"/>
</dbReference>
<dbReference type="SMART" id="SM00086">
    <property type="entry name" value="PAC"/>
    <property type="match status" value="3"/>
</dbReference>
<evidence type="ECO:0000259" key="7">
    <source>
        <dbReference type="PROSITE" id="PS50112"/>
    </source>
</evidence>
<dbReference type="PROSITE" id="PS50109">
    <property type="entry name" value="HIS_KIN"/>
    <property type="match status" value="1"/>
</dbReference>
<dbReference type="PROSITE" id="PS50112">
    <property type="entry name" value="PAS"/>
    <property type="match status" value="2"/>
</dbReference>
<dbReference type="Pfam" id="PF00512">
    <property type="entry name" value="HisKA"/>
    <property type="match status" value="1"/>
</dbReference>
<evidence type="ECO:0000256" key="5">
    <source>
        <dbReference type="ARBA" id="ARBA00022777"/>
    </source>
</evidence>
<dbReference type="Gene3D" id="3.30.565.10">
    <property type="entry name" value="Histidine kinase-like ATPase, C-terminal domain"/>
    <property type="match status" value="1"/>
</dbReference>
<dbReference type="InterPro" id="IPR052162">
    <property type="entry name" value="Sensor_kinase/Photoreceptor"/>
</dbReference>
<dbReference type="Pfam" id="PF13426">
    <property type="entry name" value="PAS_9"/>
    <property type="match status" value="1"/>
</dbReference>
<keyword evidence="5" id="KW-0418">Kinase</keyword>
<keyword evidence="10" id="KW-1185">Reference proteome</keyword>
<keyword evidence="4" id="KW-0808">Transferase</keyword>
<feature type="domain" description="Histidine kinase" evidence="6">
    <location>
        <begin position="396"/>
        <end position="608"/>
    </location>
</feature>
<dbReference type="PRINTS" id="PR00344">
    <property type="entry name" value="BCTRLSENSOR"/>
</dbReference>
<evidence type="ECO:0000259" key="6">
    <source>
        <dbReference type="PROSITE" id="PS50109"/>
    </source>
</evidence>
<dbReference type="InterPro" id="IPR036097">
    <property type="entry name" value="HisK_dim/P_sf"/>
</dbReference>
<dbReference type="PROSITE" id="PS50113">
    <property type="entry name" value="PAC"/>
    <property type="match status" value="1"/>
</dbReference>
<dbReference type="InterPro" id="IPR000700">
    <property type="entry name" value="PAS-assoc_C"/>
</dbReference>
<evidence type="ECO:0000256" key="3">
    <source>
        <dbReference type="ARBA" id="ARBA00022553"/>
    </source>
</evidence>